<evidence type="ECO:0000313" key="2">
    <source>
        <dbReference type="EMBL" id="KAJ4959974.1"/>
    </source>
</evidence>
<dbReference type="OrthoDB" id="1898295at2759"/>
<reference evidence="2" key="1">
    <citation type="journal article" date="2023" name="Plant J.">
        <title>The genome of the king protea, Protea cynaroides.</title>
        <authorList>
            <person name="Chang J."/>
            <person name="Duong T.A."/>
            <person name="Schoeman C."/>
            <person name="Ma X."/>
            <person name="Roodt D."/>
            <person name="Barker N."/>
            <person name="Li Z."/>
            <person name="Van de Peer Y."/>
            <person name="Mizrachi E."/>
        </authorList>
    </citation>
    <scope>NUCLEOTIDE SEQUENCE</scope>
    <source>
        <tissue evidence="2">Young leaves</tissue>
    </source>
</reference>
<accession>A0A9Q0K147</accession>
<protein>
    <recommendedName>
        <fullName evidence="1">DUF7950 domain-containing protein</fullName>
    </recommendedName>
</protein>
<keyword evidence="3" id="KW-1185">Reference proteome</keyword>
<dbReference type="PANTHER" id="PTHR33595:SF7">
    <property type="entry name" value="OS12G0242500 PROTEIN"/>
    <property type="match status" value="1"/>
</dbReference>
<feature type="domain" description="DUF7950" evidence="1">
    <location>
        <begin position="155"/>
        <end position="280"/>
    </location>
</feature>
<dbReference type="Proteomes" id="UP001141806">
    <property type="component" value="Unassembled WGS sequence"/>
</dbReference>
<dbReference type="EMBL" id="JAMYWD010000009">
    <property type="protein sequence ID" value="KAJ4959974.1"/>
    <property type="molecule type" value="Genomic_DNA"/>
</dbReference>
<evidence type="ECO:0000259" key="1">
    <source>
        <dbReference type="Pfam" id="PF25821"/>
    </source>
</evidence>
<dbReference type="InterPro" id="IPR057710">
    <property type="entry name" value="DUF7950"/>
</dbReference>
<name>A0A9Q0K147_9MAGN</name>
<proteinExistence type="predicted"/>
<gene>
    <name evidence="2" type="ORF">NE237_019884</name>
</gene>
<dbReference type="PANTHER" id="PTHR33595">
    <property type="entry name" value="VON WILLEBRAND FACTOR A DOMAIN PROTEIN"/>
    <property type="match status" value="1"/>
</dbReference>
<sequence>MDGRGGCCIARYAGGAYDRSKVDRIMLRFRPIAPKPAVGGHVAGSCSTRENNDSVFRAGRAKRRYVRDNNKRCNRRRRVFPEEKKDGLDDTTVVTLLPLLPEIPDQKETPSRKSPSDLDLKASTTITDPIWTVVKAGEESGSVVDRMVLMPQPVRSFVTVERVTEAYVDGEGLGNTDEERRKNLERDTCPGFISDGLNMVEWTNKAYRMMIGEGEMAAGQEMVWLVTKERLPVTCPAFACPVRLQYTCRKERHSLTVPCDVWRMDGGGFAWRLDVKAALSLGR</sequence>
<organism evidence="2 3">
    <name type="scientific">Protea cynaroides</name>
    <dbReference type="NCBI Taxonomy" id="273540"/>
    <lineage>
        <taxon>Eukaryota</taxon>
        <taxon>Viridiplantae</taxon>
        <taxon>Streptophyta</taxon>
        <taxon>Embryophyta</taxon>
        <taxon>Tracheophyta</taxon>
        <taxon>Spermatophyta</taxon>
        <taxon>Magnoliopsida</taxon>
        <taxon>Proteales</taxon>
        <taxon>Proteaceae</taxon>
        <taxon>Protea</taxon>
    </lineage>
</organism>
<dbReference type="AlphaFoldDB" id="A0A9Q0K147"/>
<comment type="caution">
    <text evidence="2">The sequence shown here is derived from an EMBL/GenBank/DDBJ whole genome shotgun (WGS) entry which is preliminary data.</text>
</comment>
<dbReference type="Pfam" id="PF25821">
    <property type="entry name" value="DUF7950"/>
    <property type="match status" value="1"/>
</dbReference>
<evidence type="ECO:0000313" key="3">
    <source>
        <dbReference type="Proteomes" id="UP001141806"/>
    </source>
</evidence>